<evidence type="ECO:0000313" key="5">
    <source>
        <dbReference type="Proteomes" id="UP000017590"/>
    </source>
</evidence>
<dbReference type="Gene3D" id="3.20.20.70">
    <property type="entry name" value="Aldolase class I"/>
    <property type="match status" value="1"/>
</dbReference>
<dbReference type="InterPro" id="IPR002220">
    <property type="entry name" value="DapA-like"/>
</dbReference>
<protein>
    <submittedName>
        <fullName evidence="4">Dihydrodipicolinate synthase family protein</fullName>
    </submittedName>
</protein>
<dbReference type="PIRSF" id="PIRSF001365">
    <property type="entry name" value="DHDPS"/>
    <property type="match status" value="1"/>
</dbReference>
<dbReference type="RefSeq" id="WP_023162587.1">
    <property type="nucleotide sequence ID" value="NC_022592.1"/>
</dbReference>
<dbReference type="SMART" id="SM01130">
    <property type="entry name" value="DHDPS"/>
    <property type="match status" value="1"/>
</dbReference>
<dbReference type="InterPro" id="IPR013785">
    <property type="entry name" value="Aldolase_TIM"/>
</dbReference>
<dbReference type="Proteomes" id="UP000017590">
    <property type="component" value="Chromosome"/>
</dbReference>
<accession>A0ABM5NVN7</accession>
<proteinExistence type="inferred from homology"/>
<keyword evidence="1 3" id="KW-0456">Lyase</keyword>
<dbReference type="PANTHER" id="PTHR12128:SF28">
    <property type="entry name" value="2-DEHYDRO-3-DEOXY-D-GLUCONATE ALDOLASE YAGE-RELATED"/>
    <property type="match status" value="1"/>
</dbReference>
<gene>
    <name evidence="4" type="ORF">CAETHG_2398</name>
</gene>
<organism evidence="4 5">
    <name type="scientific">Clostridium autoethanogenum DSM 10061</name>
    <dbReference type="NCBI Taxonomy" id="1341692"/>
    <lineage>
        <taxon>Bacteria</taxon>
        <taxon>Bacillati</taxon>
        <taxon>Bacillota</taxon>
        <taxon>Clostridia</taxon>
        <taxon>Eubacteriales</taxon>
        <taxon>Clostridiaceae</taxon>
        <taxon>Clostridium</taxon>
    </lineage>
</organism>
<dbReference type="PROSITE" id="PS00666">
    <property type="entry name" value="DHDPS_2"/>
    <property type="match status" value="1"/>
</dbReference>
<keyword evidence="2" id="KW-0704">Schiff base</keyword>
<evidence type="ECO:0000313" key="4">
    <source>
        <dbReference type="EMBL" id="AGY76609.1"/>
    </source>
</evidence>
<name>A0ABM5NVN7_9CLOT</name>
<dbReference type="SUPFAM" id="SSF51569">
    <property type="entry name" value="Aldolase"/>
    <property type="match status" value="1"/>
</dbReference>
<dbReference type="EMBL" id="CP006763">
    <property type="protein sequence ID" value="AGY76609.1"/>
    <property type="molecule type" value="Genomic_DNA"/>
</dbReference>
<dbReference type="InterPro" id="IPR020625">
    <property type="entry name" value="Schiff_base-form_aldolases_AS"/>
</dbReference>
<reference evidence="5" key="1">
    <citation type="journal article" date="2014" name="Biotechnol. Biofuels">
        <title>Comparison of single-molecule sequencing and hybrid approaches for finishing the genome of Clostridium autoethanogenum and analysis of CRISPR systems in industrial relevant Clostridia.</title>
        <authorList>
            <person name="Brown S.D."/>
            <person name="Nagaraju S."/>
            <person name="Utturkar S."/>
            <person name="De Tissera S."/>
            <person name="Segovia S."/>
            <person name="Mitchell W."/>
            <person name="Land M.L."/>
            <person name="Dassanayake A."/>
            <person name="Kopke M."/>
        </authorList>
    </citation>
    <scope>NUCLEOTIDE SEQUENCE [LARGE SCALE GENOMIC DNA]</scope>
    <source>
        <strain evidence="5">DSM 10061</strain>
    </source>
</reference>
<sequence length="293" mass="33143">MFKGIFTPMITLFREDGTIDKENQSILVEKLISDGVDGILTLGSVGEFFNLSLEQKKDYVKFMSETVKGRTKLLVGTGNNDINQVIELNDYCKKCKVDAVLVITPYFFSLNEKYLYEYYSKVAKNTELPILLYNFPARTGTNLSADFLHKLVSDFENIVGIKDTTDSISNVRQYVEKVKSYRKDFSILSGFDEYLIPNLNCGGDGIVGGLTNVKGKFFVDTYNAFLNKNLTKLSNSQKKINTLMELYTLSDPFLVALKEAVILSLNLDANASLRNYSVKLDEKVKERIRNLIV</sequence>
<dbReference type="PRINTS" id="PR00146">
    <property type="entry name" value="DHPICSNTHASE"/>
</dbReference>
<evidence type="ECO:0000256" key="3">
    <source>
        <dbReference type="PIRNR" id="PIRNR001365"/>
    </source>
</evidence>
<evidence type="ECO:0000256" key="1">
    <source>
        <dbReference type="ARBA" id="ARBA00023239"/>
    </source>
</evidence>
<dbReference type="PANTHER" id="PTHR12128">
    <property type="entry name" value="DIHYDRODIPICOLINATE SYNTHASE"/>
    <property type="match status" value="1"/>
</dbReference>
<dbReference type="Pfam" id="PF00701">
    <property type="entry name" value="DHDPS"/>
    <property type="match status" value="1"/>
</dbReference>
<evidence type="ECO:0000256" key="2">
    <source>
        <dbReference type="ARBA" id="ARBA00023270"/>
    </source>
</evidence>
<comment type="similarity">
    <text evidence="3">Belongs to the DapA family.</text>
</comment>
<dbReference type="CDD" id="cd00408">
    <property type="entry name" value="DHDPS-like"/>
    <property type="match status" value="1"/>
</dbReference>
<keyword evidence="5" id="KW-1185">Reference proteome</keyword>